<dbReference type="SUPFAM" id="SSF102114">
    <property type="entry name" value="Radical SAM enzymes"/>
    <property type="match status" value="1"/>
</dbReference>
<protein>
    <recommendedName>
        <fullName evidence="3">Radical SAM protein</fullName>
    </recommendedName>
</protein>
<dbReference type="InterPro" id="IPR047771">
    <property type="entry name" value="Radical_SAM_STM4011-like"/>
</dbReference>
<dbReference type="EMBL" id="BOOR01000046">
    <property type="protein sequence ID" value="GII57174.1"/>
    <property type="molecule type" value="Genomic_DNA"/>
</dbReference>
<dbReference type="InterPro" id="IPR013785">
    <property type="entry name" value="Aldolase_TIM"/>
</dbReference>
<evidence type="ECO:0000313" key="2">
    <source>
        <dbReference type="Proteomes" id="UP000605992"/>
    </source>
</evidence>
<dbReference type="InterPro" id="IPR058240">
    <property type="entry name" value="rSAM_sf"/>
</dbReference>
<dbReference type="AlphaFoldDB" id="A0A8J3V3Q9"/>
<accession>A0A8J3V3Q9</accession>
<sequence>METPDPAGAGHLSILYRGPLASCDYDCAYCPFAKRRDDPERLRADRAALERFTGWVAAQDHPISVLFTPWGEGLVRSWYRTAMITLSRMSHVRKVAIQTNLSCRTDWLAQADLGRLALWCTYHPSQVAYDRFLGKCRDLARLGVRHSVGIVGHPDHLPDARRLRDDLPESTYLWVNAEEGRLYTDAEAAEWAALDPHFGYSRLPHLSAGLPCRTGETVVSVDGDGTVRRCHFIPEVLGNLYDGTFRAALRPRPCPVAVCDCHIGYVHLEPLGLYDVFAGGVLERVPAGR</sequence>
<name>A0A8J3V3Q9_9ACTN</name>
<dbReference type="NCBIfam" id="NF038073">
    <property type="entry name" value="rSAM_STM4011"/>
    <property type="match status" value="1"/>
</dbReference>
<reference evidence="1" key="1">
    <citation type="submission" date="2021-01" db="EMBL/GenBank/DDBJ databases">
        <title>Whole genome shotgun sequence of Planotetraspora thailandica NBRC 104271.</title>
        <authorList>
            <person name="Komaki H."/>
            <person name="Tamura T."/>
        </authorList>
    </citation>
    <scope>NUCLEOTIDE SEQUENCE</scope>
    <source>
        <strain evidence="1">NBRC 104271</strain>
    </source>
</reference>
<proteinExistence type="predicted"/>
<dbReference type="RefSeq" id="WP_203947307.1">
    <property type="nucleotide sequence ID" value="NZ_BOOR01000046.1"/>
</dbReference>
<dbReference type="Proteomes" id="UP000605992">
    <property type="component" value="Unassembled WGS sequence"/>
</dbReference>
<gene>
    <name evidence="1" type="ORF">Pth03_55630</name>
</gene>
<comment type="caution">
    <text evidence="1">The sequence shown here is derived from an EMBL/GenBank/DDBJ whole genome shotgun (WGS) entry which is preliminary data.</text>
</comment>
<dbReference type="Gene3D" id="3.20.20.70">
    <property type="entry name" value="Aldolase class I"/>
    <property type="match status" value="1"/>
</dbReference>
<keyword evidence="2" id="KW-1185">Reference proteome</keyword>
<organism evidence="1 2">
    <name type="scientific">Planotetraspora thailandica</name>
    <dbReference type="NCBI Taxonomy" id="487172"/>
    <lineage>
        <taxon>Bacteria</taxon>
        <taxon>Bacillati</taxon>
        <taxon>Actinomycetota</taxon>
        <taxon>Actinomycetes</taxon>
        <taxon>Streptosporangiales</taxon>
        <taxon>Streptosporangiaceae</taxon>
        <taxon>Planotetraspora</taxon>
    </lineage>
</organism>
<evidence type="ECO:0008006" key="3">
    <source>
        <dbReference type="Google" id="ProtNLM"/>
    </source>
</evidence>
<evidence type="ECO:0000313" key="1">
    <source>
        <dbReference type="EMBL" id="GII57174.1"/>
    </source>
</evidence>